<comment type="caution">
    <text evidence="1">The sequence shown here is derived from an EMBL/GenBank/DDBJ whole genome shotgun (WGS) entry which is preliminary data.</text>
</comment>
<accession>A0AAD9T9I1</accession>
<gene>
    <name evidence="1" type="ORF">EUGRSUZ_L02689</name>
</gene>
<sequence>MAGEPVLSPGLGPGFDGEERLALRRPLHWDCPEEFRADRDRENVLGGTQKGLWLRNETEVEAAMAYRCASARDRERC</sequence>
<proteinExistence type="predicted"/>
<evidence type="ECO:0000313" key="2">
    <source>
        <dbReference type="Proteomes" id="UP000030711"/>
    </source>
</evidence>
<evidence type="ECO:0000313" key="1">
    <source>
        <dbReference type="EMBL" id="KAK2631603.1"/>
    </source>
</evidence>
<organism evidence="1 2">
    <name type="scientific">Eucalyptus grandis</name>
    <name type="common">Flooded gum</name>
    <dbReference type="NCBI Taxonomy" id="71139"/>
    <lineage>
        <taxon>Eukaryota</taxon>
        <taxon>Viridiplantae</taxon>
        <taxon>Streptophyta</taxon>
        <taxon>Embryophyta</taxon>
        <taxon>Tracheophyta</taxon>
        <taxon>Spermatophyta</taxon>
        <taxon>Magnoliopsida</taxon>
        <taxon>eudicotyledons</taxon>
        <taxon>Gunneridae</taxon>
        <taxon>Pentapetalae</taxon>
        <taxon>rosids</taxon>
        <taxon>malvids</taxon>
        <taxon>Myrtales</taxon>
        <taxon>Myrtaceae</taxon>
        <taxon>Myrtoideae</taxon>
        <taxon>Eucalypteae</taxon>
        <taxon>Eucalyptus</taxon>
    </lineage>
</organism>
<dbReference type="AlphaFoldDB" id="A0AAD9T9I1"/>
<dbReference type="Proteomes" id="UP000030711">
    <property type="component" value="Unassembled WGS sequence"/>
</dbReference>
<name>A0AAD9T9I1_EUCGR</name>
<reference evidence="1 2" key="1">
    <citation type="journal article" date="2014" name="Nature">
        <title>The genome of Eucalyptus grandis.</title>
        <authorList>
            <person name="Myburg A.A."/>
            <person name="Grattapaglia D."/>
            <person name="Tuskan G.A."/>
            <person name="Hellsten U."/>
            <person name="Hayes R.D."/>
            <person name="Grimwood J."/>
            <person name="Jenkins J."/>
            <person name="Lindquist E."/>
            <person name="Tice H."/>
            <person name="Bauer D."/>
            <person name="Goodstein D.M."/>
            <person name="Dubchak I."/>
            <person name="Poliakov A."/>
            <person name="Mizrachi E."/>
            <person name="Kullan A.R."/>
            <person name="Hussey S.G."/>
            <person name="Pinard D."/>
            <person name="van der Merwe K."/>
            <person name="Singh P."/>
            <person name="van Jaarsveld I."/>
            <person name="Silva-Junior O.B."/>
            <person name="Togawa R.C."/>
            <person name="Pappas M.R."/>
            <person name="Faria D.A."/>
            <person name="Sansaloni C.P."/>
            <person name="Petroli C.D."/>
            <person name="Yang X."/>
            <person name="Ranjan P."/>
            <person name="Tschaplinski T.J."/>
            <person name="Ye C.Y."/>
            <person name="Li T."/>
            <person name="Sterck L."/>
            <person name="Vanneste K."/>
            <person name="Murat F."/>
            <person name="Soler M."/>
            <person name="Clemente H.S."/>
            <person name="Saidi N."/>
            <person name="Cassan-Wang H."/>
            <person name="Dunand C."/>
            <person name="Hefer C.A."/>
            <person name="Bornberg-Bauer E."/>
            <person name="Kersting A.R."/>
            <person name="Vining K."/>
            <person name="Amarasinghe V."/>
            <person name="Ranik M."/>
            <person name="Naithani S."/>
            <person name="Elser J."/>
            <person name="Boyd A.E."/>
            <person name="Liston A."/>
            <person name="Spatafora J.W."/>
            <person name="Dharmwardhana P."/>
            <person name="Raja R."/>
            <person name="Sullivan C."/>
            <person name="Romanel E."/>
            <person name="Alves-Ferreira M."/>
            <person name="Kulheim C."/>
            <person name="Foley W."/>
            <person name="Carocha V."/>
            <person name="Paiva J."/>
            <person name="Kudrna D."/>
            <person name="Brommonschenkel S.H."/>
            <person name="Pasquali G."/>
            <person name="Byrne M."/>
            <person name="Rigault P."/>
            <person name="Tibbits J."/>
            <person name="Spokevicius A."/>
            <person name="Jones R.C."/>
            <person name="Steane D.A."/>
            <person name="Vaillancourt R.E."/>
            <person name="Potts B.M."/>
            <person name="Joubert F."/>
            <person name="Barry K."/>
            <person name="Pappas G.J."/>
            <person name="Strauss S.H."/>
            <person name="Jaiswal P."/>
            <person name="Grima-Pettenati J."/>
            <person name="Salse J."/>
            <person name="Van de Peer Y."/>
            <person name="Rokhsar D.S."/>
            <person name="Schmutz J."/>
        </authorList>
    </citation>
    <scope>NUCLEOTIDE SEQUENCE [LARGE SCALE GENOMIC DNA]</scope>
    <source>
        <strain evidence="2">cv. BRASUZ1</strain>
        <tissue evidence="1">Leaf extractions</tissue>
    </source>
</reference>
<protein>
    <submittedName>
        <fullName evidence="1">Uncharacterized protein</fullName>
    </submittedName>
</protein>
<dbReference type="EMBL" id="MU849449">
    <property type="protein sequence ID" value="KAK2631603.1"/>
    <property type="molecule type" value="Genomic_DNA"/>
</dbReference>
<keyword evidence="2" id="KW-1185">Reference proteome</keyword>